<organism evidence="12 13">
    <name type="scientific">Nocardioides panacihumi</name>
    <dbReference type="NCBI Taxonomy" id="400774"/>
    <lineage>
        <taxon>Bacteria</taxon>
        <taxon>Bacillati</taxon>
        <taxon>Actinomycetota</taxon>
        <taxon>Actinomycetes</taxon>
        <taxon>Propionibacteriales</taxon>
        <taxon>Nocardioidaceae</taxon>
        <taxon>Nocardioides</taxon>
    </lineage>
</organism>
<dbReference type="SUPFAM" id="SSF47384">
    <property type="entry name" value="Homodimeric domain of signal transducing histidine kinase"/>
    <property type="match status" value="1"/>
</dbReference>
<dbReference type="PRINTS" id="PR00344">
    <property type="entry name" value="BCTRLSENSOR"/>
</dbReference>
<keyword evidence="13" id="KW-1185">Reference proteome</keyword>
<gene>
    <name evidence="12" type="ORF">GCM10009798_01920</name>
</gene>
<dbReference type="InterPro" id="IPR004358">
    <property type="entry name" value="Sig_transdc_His_kin-like_C"/>
</dbReference>
<comment type="subcellular location">
    <subcellularLocation>
        <location evidence="2">Cell membrane</location>
    </subcellularLocation>
</comment>
<evidence type="ECO:0000313" key="12">
    <source>
        <dbReference type="EMBL" id="GAA1946545.1"/>
    </source>
</evidence>
<evidence type="ECO:0000256" key="10">
    <source>
        <dbReference type="ARBA" id="ARBA00039401"/>
    </source>
</evidence>
<dbReference type="SUPFAM" id="SSF55874">
    <property type="entry name" value="ATPase domain of HSP90 chaperone/DNA topoisomerase II/histidine kinase"/>
    <property type="match status" value="1"/>
</dbReference>
<keyword evidence="7" id="KW-0418">Kinase</keyword>
<keyword evidence="9" id="KW-0902">Two-component regulatory system</keyword>
<dbReference type="SMART" id="SM00388">
    <property type="entry name" value="HisKA"/>
    <property type="match status" value="1"/>
</dbReference>
<proteinExistence type="predicted"/>
<dbReference type="InterPro" id="IPR005467">
    <property type="entry name" value="His_kinase_dom"/>
</dbReference>
<dbReference type="InterPro" id="IPR050351">
    <property type="entry name" value="BphY/WalK/GraS-like"/>
</dbReference>
<evidence type="ECO:0000256" key="1">
    <source>
        <dbReference type="ARBA" id="ARBA00000085"/>
    </source>
</evidence>
<evidence type="ECO:0000256" key="3">
    <source>
        <dbReference type="ARBA" id="ARBA00012438"/>
    </source>
</evidence>
<dbReference type="Gene3D" id="3.30.565.10">
    <property type="entry name" value="Histidine kinase-like ATPase, C-terminal domain"/>
    <property type="match status" value="1"/>
</dbReference>
<evidence type="ECO:0000256" key="5">
    <source>
        <dbReference type="ARBA" id="ARBA00022679"/>
    </source>
</evidence>
<keyword evidence="5" id="KW-0808">Transferase</keyword>
<evidence type="ECO:0000256" key="7">
    <source>
        <dbReference type="ARBA" id="ARBA00022777"/>
    </source>
</evidence>
<protein>
    <recommendedName>
        <fullName evidence="10">Sensor-like histidine kinase SenX3</fullName>
        <ecNumber evidence="3">2.7.13.3</ecNumber>
    </recommendedName>
</protein>
<dbReference type="Gene3D" id="1.10.287.130">
    <property type="match status" value="1"/>
</dbReference>
<comment type="catalytic activity">
    <reaction evidence="1">
        <text>ATP + protein L-histidine = ADP + protein N-phospho-L-histidine.</text>
        <dbReference type="EC" id="2.7.13.3"/>
    </reaction>
</comment>
<name>A0ABN2Q8E7_9ACTN</name>
<dbReference type="Gene3D" id="3.30.450.40">
    <property type="match status" value="1"/>
</dbReference>
<dbReference type="EC" id="2.7.13.3" evidence="3"/>
<dbReference type="RefSeq" id="WP_344041472.1">
    <property type="nucleotide sequence ID" value="NZ_BAAAPB010000001.1"/>
</dbReference>
<dbReference type="InterPro" id="IPR036890">
    <property type="entry name" value="HATPase_C_sf"/>
</dbReference>
<sequence length="585" mass="63136">MPDDPLERPSDVPSRSASDWDDATMAESLQLAAESLCAFGGFGAAAISVVRDDQIVTVAVAGAERVLDHSGRSMDVGDVLGKSQPVSVLRDLLLPNADPWGLLHHLPHDRTDVSHVGWRVDREYVDTEWHPDDMLLAPVHDDNGRLRGLISLDGPLGGRLPPPDRRPLLDRYVARAARILVTAIEREELAERLRLLDVAREALRQAAATSSPKEAFAEATPSLVAGFGLSDLRATVFDSDAEPDDGLSAHVARIDREVSPELWRTQRVTVIGRSPSQGRNGTPDDHAHVRAYLDRESLESVLLVPMGAGQTCLGSLAFSRAAGGPAWSPEERRVAQDVGRDLGRLIAEQQLVRELRELDTFKRGLMATISHELKTPITSILSNAELIGMTDDEDDLRRGVAAVERGARRMSGLVHELLLLARLDEPGREPASAHVDMAAIVREVVDLQRPVAELRSIVIDVSCEPATTIGDAVELSAVAGNLVSNAVKYSRPRGAVSVSVVRSGTEVELVVADEGIGISDHDRARLFGDFQRGTDPQALAQPGTGLGLAIVDRIVRRHRGRIEVESYVGTGTTFRVLLPGAPGAT</sequence>
<dbReference type="EMBL" id="BAAAPB010000001">
    <property type="protein sequence ID" value="GAA1946545.1"/>
    <property type="molecule type" value="Genomic_DNA"/>
</dbReference>
<evidence type="ECO:0000256" key="9">
    <source>
        <dbReference type="ARBA" id="ARBA00023012"/>
    </source>
</evidence>
<dbReference type="InterPro" id="IPR029016">
    <property type="entry name" value="GAF-like_dom_sf"/>
</dbReference>
<feature type="domain" description="Histidine kinase" evidence="11">
    <location>
        <begin position="368"/>
        <end position="582"/>
    </location>
</feature>
<accession>A0ABN2Q8E7</accession>
<evidence type="ECO:0000259" key="11">
    <source>
        <dbReference type="PROSITE" id="PS50109"/>
    </source>
</evidence>
<evidence type="ECO:0000256" key="6">
    <source>
        <dbReference type="ARBA" id="ARBA00022741"/>
    </source>
</evidence>
<keyword evidence="4" id="KW-0597">Phosphoprotein</keyword>
<keyword evidence="6" id="KW-0547">Nucleotide-binding</keyword>
<keyword evidence="8" id="KW-0067">ATP-binding</keyword>
<dbReference type="PANTHER" id="PTHR42878">
    <property type="entry name" value="TWO-COMPONENT HISTIDINE KINASE"/>
    <property type="match status" value="1"/>
</dbReference>
<evidence type="ECO:0000256" key="4">
    <source>
        <dbReference type="ARBA" id="ARBA00022553"/>
    </source>
</evidence>
<dbReference type="SMART" id="SM00387">
    <property type="entry name" value="HATPase_c"/>
    <property type="match status" value="1"/>
</dbReference>
<dbReference type="Proteomes" id="UP001500571">
    <property type="component" value="Unassembled WGS sequence"/>
</dbReference>
<evidence type="ECO:0000256" key="2">
    <source>
        <dbReference type="ARBA" id="ARBA00004236"/>
    </source>
</evidence>
<dbReference type="InterPro" id="IPR003661">
    <property type="entry name" value="HisK_dim/P_dom"/>
</dbReference>
<dbReference type="InterPro" id="IPR036097">
    <property type="entry name" value="HisK_dim/P_sf"/>
</dbReference>
<dbReference type="SUPFAM" id="SSF55781">
    <property type="entry name" value="GAF domain-like"/>
    <property type="match status" value="2"/>
</dbReference>
<dbReference type="CDD" id="cd00082">
    <property type="entry name" value="HisKA"/>
    <property type="match status" value="1"/>
</dbReference>
<dbReference type="InterPro" id="IPR003594">
    <property type="entry name" value="HATPase_dom"/>
</dbReference>
<evidence type="ECO:0000256" key="8">
    <source>
        <dbReference type="ARBA" id="ARBA00022840"/>
    </source>
</evidence>
<dbReference type="Pfam" id="PF02518">
    <property type="entry name" value="HATPase_c"/>
    <property type="match status" value="1"/>
</dbReference>
<dbReference type="PROSITE" id="PS50109">
    <property type="entry name" value="HIS_KIN"/>
    <property type="match status" value="1"/>
</dbReference>
<dbReference type="PANTHER" id="PTHR42878:SF7">
    <property type="entry name" value="SENSOR HISTIDINE KINASE GLRK"/>
    <property type="match status" value="1"/>
</dbReference>
<dbReference type="Pfam" id="PF00512">
    <property type="entry name" value="HisKA"/>
    <property type="match status" value="1"/>
</dbReference>
<reference evidence="12 13" key="1">
    <citation type="journal article" date="2019" name="Int. J. Syst. Evol. Microbiol.">
        <title>The Global Catalogue of Microorganisms (GCM) 10K type strain sequencing project: providing services to taxonomists for standard genome sequencing and annotation.</title>
        <authorList>
            <consortium name="The Broad Institute Genomics Platform"/>
            <consortium name="The Broad Institute Genome Sequencing Center for Infectious Disease"/>
            <person name="Wu L."/>
            <person name="Ma J."/>
        </authorList>
    </citation>
    <scope>NUCLEOTIDE SEQUENCE [LARGE SCALE GENOMIC DNA]</scope>
    <source>
        <strain evidence="12 13">JCM 15309</strain>
    </source>
</reference>
<evidence type="ECO:0000313" key="13">
    <source>
        <dbReference type="Proteomes" id="UP001500571"/>
    </source>
</evidence>
<comment type="caution">
    <text evidence="12">The sequence shown here is derived from an EMBL/GenBank/DDBJ whole genome shotgun (WGS) entry which is preliminary data.</text>
</comment>